<proteinExistence type="predicted"/>
<accession>A0A8T2V0A5</accession>
<name>A0A8T2V0A5_CERRI</name>
<feature type="repeat" description="PPR" evidence="2">
    <location>
        <begin position="465"/>
        <end position="499"/>
    </location>
</feature>
<feature type="repeat" description="PPR" evidence="2">
    <location>
        <begin position="500"/>
        <end position="535"/>
    </location>
</feature>
<gene>
    <name evidence="3" type="ORF">KP509_04G051300</name>
</gene>
<dbReference type="EMBL" id="CM035409">
    <property type="protein sequence ID" value="KAH7439225.1"/>
    <property type="molecule type" value="Genomic_DNA"/>
</dbReference>
<dbReference type="PANTHER" id="PTHR47926">
    <property type="entry name" value="PENTATRICOPEPTIDE REPEAT-CONTAINING PROTEIN"/>
    <property type="match status" value="1"/>
</dbReference>
<dbReference type="Pfam" id="PF13041">
    <property type="entry name" value="PPR_2"/>
    <property type="match status" value="4"/>
</dbReference>
<comment type="caution">
    <text evidence="3">The sequence shown here is derived from an EMBL/GenBank/DDBJ whole genome shotgun (WGS) entry which is preliminary data.</text>
</comment>
<reference evidence="3" key="1">
    <citation type="submission" date="2021-08" db="EMBL/GenBank/DDBJ databases">
        <title>WGS assembly of Ceratopteris richardii.</title>
        <authorList>
            <person name="Marchant D.B."/>
            <person name="Chen G."/>
            <person name="Jenkins J."/>
            <person name="Shu S."/>
            <person name="Leebens-Mack J."/>
            <person name="Grimwood J."/>
            <person name="Schmutz J."/>
            <person name="Soltis P."/>
            <person name="Soltis D."/>
            <person name="Chen Z.-H."/>
        </authorList>
    </citation>
    <scope>NUCLEOTIDE SEQUENCE</scope>
    <source>
        <strain evidence="3">Whitten #5841</strain>
        <tissue evidence="3">Leaf</tissue>
    </source>
</reference>
<dbReference type="Proteomes" id="UP000825935">
    <property type="component" value="Chromosome 4"/>
</dbReference>
<dbReference type="InterPro" id="IPR046960">
    <property type="entry name" value="PPR_At4g14850-like_plant"/>
</dbReference>
<dbReference type="FunFam" id="1.25.40.10:FF:000073">
    <property type="entry name" value="Pentatricopeptide repeat-containing protein chloroplastic"/>
    <property type="match status" value="1"/>
</dbReference>
<dbReference type="FunFam" id="1.25.40.10:FF:000090">
    <property type="entry name" value="Pentatricopeptide repeat-containing protein, chloroplastic"/>
    <property type="match status" value="1"/>
</dbReference>
<sequence length="638" mass="70851">MDSAILHASNGGLAKEEHTASRRRELLWEEFFKDPSKWWDNRSNKASPKHPDFKHRATGERLWLNSVSNPCWVRRELTSRGLTGDPSNGPISSSQIESYIASLRAYARNEDLVQGIRIHHDLVERGLVSKCSDALVTMYAKCSQLSQAKTLLNMHKSEDVITWTAVISGYVHKGQGQIALDCLDRMLSEGVKPNAVTYVCILKACTLTRDFDRGRRIYEEIMKQGLLPNNVILGNALVDMYAKCSSMSEARQVLEGLPTRNVVSWNALATGYVQTGEAYQALKCLEQMEIDGIRPDAVTYTCMLKACAMIRAIGRGKQIHDEIARQELLQNDTILCNALVDMYAKCGAFSEAQQLLEELPCLDVVAWNALVAGYVQDNEAEQAMDCLEQMQDKGILPDQVTYICILKACSMIRALEKGRIIHDNLVKHGLLESDIVLGGALIDMYAKCGALIEAQEVLMGMPSRNVVVWSALITGYVQEGEAMQALECLDQMQHDGIAPDAVTCACVLNACCHCGLVAEGEALFVNMNSKYGLKPSPECYICMVDLFGRVGHLEKAVRLAQEMPYSESLSLWHMLLGACRKWVDVNVGEWAFEQAVKLDKTDGSAYVLMADVYAAAGMPEKAKQIETMRIRNNAQMVK</sequence>
<evidence type="ECO:0000256" key="2">
    <source>
        <dbReference type="PROSITE-ProRule" id="PRU00708"/>
    </source>
</evidence>
<dbReference type="SUPFAM" id="SSF48452">
    <property type="entry name" value="TPR-like"/>
    <property type="match status" value="2"/>
</dbReference>
<dbReference type="Pfam" id="PF01535">
    <property type="entry name" value="PPR"/>
    <property type="match status" value="2"/>
</dbReference>
<dbReference type="AlphaFoldDB" id="A0A8T2V0A5"/>
<dbReference type="GO" id="GO:0009451">
    <property type="term" value="P:RNA modification"/>
    <property type="evidence" value="ECO:0007669"/>
    <property type="project" value="InterPro"/>
</dbReference>
<feature type="repeat" description="PPR" evidence="2">
    <location>
        <begin position="159"/>
        <end position="193"/>
    </location>
</feature>
<dbReference type="OrthoDB" id="1879995at2759"/>
<dbReference type="NCBIfam" id="TIGR00756">
    <property type="entry name" value="PPR"/>
    <property type="match status" value="6"/>
</dbReference>
<evidence type="ECO:0000313" key="3">
    <source>
        <dbReference type="EMBL" id="KAH7439225.1"/>
    </source>
</evidence>
<feature type="repeat" description="PPR" evidence="2">
    <location>
        <begin position="261"/>
        <end position="295"/>
    </location>
</feature>
<feature type="repeat" description="PPR" evidence="2">
    <location>
        <begin position="194"/>
        <end position="228"/>
    </location>
</feature>
<evidence type="ECO:0008006" key="5">
    <source>
        <dbReference type="Google" id="ProtNLM"/>
    </source>
</evidence>
<keyword evidence="4" id="KW-1185">Reference proteome</keyword>
<protein>
    <recommendedName>
        <fullName evidence="5">Pentatricopeptide repeat-containing protein</fullName>
    </recommendedName>
</protein>
<dbReference type="Gene3D" id="1.25.40.10">
    <property type="entry name" value="Tetratricopeptide repeat domain"/>
    <property type="match status" value="5"/>
</dbReference>
<dbReference type="FunFam" id="1.25.40.10:FF:000031">
    <property type="entry name" value="Pentatricopeptide repeat-containing protein mitochondrial"/>
    <property type="match status" value="1"/>
</dbReference>
<keyword evidence="1" id="KW-0677">Repeat</keyword>
<dbReference type="PANTHER" id="PTHR47926:SF382">
    <property type="entry name" value="PENTACOTRIPEPTIDE-REPEAT REGION OF PRORP DOMAIN-CONTAINING PROTEIN"/>
    <property type="match status" value="1"/>
</dbReference>
<dbReference type="InterPro" id="IPR002885">
    <property type="entry name" value="PPR_rpt"/>
</dbReference>
<evidence type="ECO:0000313" key="4">
    <source>
        <dbReference type="Proteomes" id="UP000825935"/>
    </source>
</evidence>
<organism evidence="3 4">
    <name type="scientific">Ceratopteris richardii</name>
    <name type="common">Triangle waterfern</name>
    <dbReference type="NCBI Taxonomy" id="49495"/>
    <lineage>
        <taxon>Eukaryota</taxon>
        <taxon>Viridiplantae</taxon>
        <taxon>Streptophyta</taxon>
        <taxon>Embryophyta</taxon>
        <taxon>Tracheophyta</taxon>
        <taxon>Polypodiopsida</taxon>
        <taxon>Polypodiidae</taxon>
        <taxon>Polypodiales</taxon>
        <taxon>Pteridineae</taxon>
        <taxon>Pteridaceae</taxon>
        <taxon>Parkerioideae</taxon>
        <taxon>Ceratopteris</taxon>
    </lineage>
</organism>
<dbReference type="GO" id="GO:0003729">
    <property type="term" value="F:mRNA binding"/>
    <property type="evidence" value="ECO:0007669"/>
    <property type="project" value="UniProtKB-ARBA"/>
</dbReference>
<dbReference type="InterPro" id="IPR011990">
    <property type="entry name" value="TPR-like_helical_dom_sf"/>
</dbReference>
<dbReference type="PROSITE" id="PS51375">
    <property type="entry name" value="PPR"/>
    <property type="match status" value="6"/>
</dbReference>
<feature type="repeat" description="PPR" evidence="2">
    <location>
        <begin position="363"/>
        <end position="397"/>
    </location>
</feature>
<evidence type="ECO:0000256" key="1">
    <source>
        <dbReference type="ARBA" id="ARBA00022737"/>
    </source>
</evidence>